<feature type="compositionally biased region" description="Acidic residues" evidence="1">
    <location>
        <begin position="273"/>
        <end position="290"/>
    </location>
</feature>
<evidence type="ECO:0000313" key="4">
    <source>
        <dbReference type="Proteomes" id="UP000023152"/>
    </source>
</evidence>
<keyword evidence="2" id="KW-0472">Membrane</keyword>
<dbReference type="Proteomes" id="UP000023152">
    <property type="component" value="Unassembled WGS sequence"/>
</dbReference>
<reference evidence="3 4" key="1">
    <citation type="journal article" date="2013" name="Curr. Biol.">
        <title>The Genome of the Foraminiferan Reticulomyxa filosa.</title>
        <authorList>
            <person name="Glockner G."/>
            <person name="Hulsmann N."/>
            <person name="Schleicher M."/>
            <person name="Noegel A.A."/>
            <person name="Eichinger L."/>
            <person name="Gallinger C."/>
            <person name="Pawlowski J."/>
            <person name="Sierra R."/>
            <person name="Euteneuer U."/>
            <person name="Pillet L."/>
            <person name="Moustafa A."/>
            <person name="Platzer M."/>
            <person name="Groth M."/>
            <person name="Szafranski K."/>
            <person name="Schliwa M."/>
        </authorList>
    </citation>
    <scope>NUCLEOTIDE SEQUENCE [LARGE SCALE GENOMIC DNA]</scope>
</reference>
<name>X6MN09_RETFI</name>
<feature type="transmembrane region" description="Helical" evidence="2">
    <location>
        <begin position="72"/>
        <end position="93"/>
    </location>
</feature>
<feature type="compositionally biased region" description="Polar residues" evidence="1">
    <location>
        <begin position="252"/>
        <end position="261"/>
    </location>
</feature>
<feature type="compositionally biased region" description="Polar residues" evidence="1">
    <location>
        <begin position="383"/>
        <end position="396"/>
    </location>
</feature>
<keyword evidence="2" id="KW-0812">Transmembrane</keyword>
<feature type="compositionally biased region" description="Basic and acidic residues" evidence="1">
    <location>
        <begin position="326"/>
        <end position="340"/>
    </location>
</feature>
<dbReference type="AlphaFoldDB" id="X6MN09"/>
<evidence type="ECO:0000256" key="1">
    <source>
        <dbReference type="SAM" id="MobiDB-lite"/>
    </source>
</evidence>
<evidence type="ECO:0000313" key="3">
    <source>
        <dbReference type="EMBL" id="ETO15254.1"/>
    </source>
</evidence>
<comment type="caution">
    <text evidence="3">The sequence shown here is derived from an EMBL/GenBank/DDBJ whole genome shotgun (WGS) entry which is preliminary data.</text>
</comment>
<accession>X6MN09</accession>
<keyword evidence="2" id="KW-1133">Transmembrane helix</keyword>
<protein>
    <submittedName>
        <fullName evidence="3">Uncharacterized protein</fullName>
    </submittedName>
</protein>
<feature type="compositionally biased region" description="Basic and acidic residues" evidence="1">
    <location>
        <begin position="262"/>
        <end position="272"/>
    </location>
</feature>
<dbReference type="EMBL" id="ASPP01019322">
    <property type="protein sequence ID" value="ETO15254.1"/>
    <property type="molecule type" value="Genomic_DNA"/>
</dbReference>
<organism evidence="3 4">
    <name type="scientific">Reticulomyxa filosa</name>
    <dbReference type="NCBI Taxonomy" id="46433"/>
    <lineage>
        <taxon>Eukaryota</taxon>
        <taxon>Sar</taxon>
        <taxon>Rhizaria</taxon>
        <taxon>Retaria</taxon>
        <taxon>Foraminifera</taxon>
        <taxon>Monothalamids</taxon>
        <taxon>Reticulomyxidae</taxon>
        <taxon>Reticulomyxa</taxon>
    </lineage>
</organism>
<feature type="region of interest" description="Disordered" evidence="1">
    <location>
        <begin position="252"/>
        <end position="290"/>
    </location>
</feature>
<keyword evidence="4" id="KW-1185">Reference proteome</keyword>
<sequence length="416" mass="47373">MVDTTKREYKEKVVKNTYLGLEMIILEDLKKQSVGYFQCLMRLYMLELLNDHWVLSLCCRSNGTNLSTRQRMAILCSYMLTLMTLLAIFYAPYQEKKKAHGIGDILFGMIMSFVAAIPIALCSFVWTHSRPSHDKPFYTDTMASSKHKHHSKTANIEKHTMGQIHHVHKHKRLDFERPAAATAGASQLGDEEAIARDVHDPHDDKFLFSSEHSNDDIHDFQKKCDQLNQFTATELETELQALNLIQPTTLQQSVNYNSTPQEEIKEDKKEDVNDNNDNNDNDDDDDDDDGELVIVEDEETANISTKTVELEIDVFDKEAEHLTMSHDNETTHIEMEKKDVPSSLPPLPPLPPPPPPSLPPPPPPFAIFGDTEQAVLETKEQTVHNNKSVESQTLHVPSTEPPRYSGKRKRFEPAMK</sequence>
<feature type="compositionally biased region" description="Pro residues" evidence="1">
    <location>
        <begin position="343"/>
        <end position="365"/>
    </location>
</feature>
<feature type="transmembrane region" description="Helical" evidence="2">
    <location>
        <begin position="105"/>
        <end position="126"/>
    </location>
</feature>
<evidence type="ECO:0000256" key="2">
    <source>
        <dbReference type="SAM" id="Phobius"/>
    </source>
</evidence>
<proteinExistence type="predicted"/>
<feature type="region of interest" description="Disordered" evidence="1">
    <location>
        <begin position="326"/>
        <end position="368"/>
    </location>
</feature>
<feature type="region of interest" description="Disordered" evidence="1">
    <location>
        <begin position="380"/>
        <end position="416"/>
    </location>
</feature>
<gene>
    <name evidence="3" type="ORF">RFI_22108</name>
</gene>